<protein>
    <recommendedName>
        <fullName evidence="3">cellulase</fullName>
        <ecNumber evidence="3">3.2.1.4</ecNumber>
    </recommendedName>
</protein>
<evidence type="ECO:0000256" key="2">
    <source>
        <dbReference type="ARBA" id="ARBA00006044"/>
    </source>
</evidence>
<sequence>MPASGKSNDAQYGGGYCDGNYVTGQGCAEFDLMEANSKAMVFTTHPCQSSGVQSGKDQCWADGCGLNTYRLGDKNFWGSGSSYTVDTSKPVAVVTQFVASSSGVLENIRRLYVQGGKVIETPLLTVGGGEYNSVNDTYCKAAGANVDGYHSLSTMGESLARGHVLVWSLWDSDDMGWLDGGNNGPCGSTSTSQIESQSGGQKVTISDLKFGDIDTTY</sequence>
<feature type="region of interest" description="Disordered" evidence="10">
    <location>
        <begin position="180"/>
        <end position="200"/>
    </location>
</feature>
<reference evidence="11" key="1">
    <citation type="submission" date="2013-02" db="EMBL/GenBank/DDBJ databases">
        <title>Immune-Related transcriptome of Coptotermes formosanus Shiraki workers: the defense mechanism.</title>
        <authorList>
            <person name="Hussain A."/>
            <person name="Li Y.F."/>
            <person name="Wen S.Y."/>
        </authorList>
    </citation>
    <scope>NUCLEOTIDE SEQUENCE</scope>
</reference>
<accession>R4UMC6</accession>
<keyword evidence="8" id="KW-0326">Glycosidase</keyword>
<evidence type="ECO:0000256" key="7">
    <source>
        <dbReference type="ARBA" id="ARBA00023277"/>
    </source>
</evidence>
<evidence type="ECO:0000256" key="3">
    <source>
        <dbReference type="ARBA" id="ARBA00012601"/>
    </source>
</evidence>
<dbReference type="InterPro" id="IPR001722">
    <property type="entry name" value="Glyco_hydro_7"/>
</dbReference>
<feature type="compositionally biased region" description="Polar residues" evidence="10">
    <location>
        <begin position="185"/>
        <end position="200"/>
    </location>
</feature>
<evidence type="ECO:0000256" key="4">
    <source>
        <dbReference type="ARBA" id="ARBA00022801"/>
    </source>
</evidence>
<organism evidence="11">
    <name type="scientific">Coptotermes formosanus</name>
    <name type="common">Formosan subterranean termite</name>
    <dbReference type="NCBI Taxonomy" id="36987"/>
    <lineage>
        <taxon>Eukaryota</taxon>
        <taxon>Metazoa</taxon>
        <taxon>Ecdysozoa</taxon>
        <taxon>Arthropoda</taxon>
        <taxon>Hexapoda</taxon>
        <taxon>Insecta</taxon>
        <taxon>Pterygota</taxon>
        <taxon>Neoptera</taxon>
        <taxon>Polyneoptera</taxon>
        <taxon>Dictyoptera</taxon>
        <taxon>Blattodea</taxon>
        <taxon>Blattoidea</taxon>
        <taxon>Termitoidae</taxon>
        <taxon>Rhinotermitidae</taxon>
        <taxon>Coptotermes</taxon>
    </lineage>
</organism>
<evidence type="ECO:0000256" key="10">
    <source>
        <dbReference type="SAM" id="MobiDB-lite"/>
    </source>
</evidence>
<evidence type="ECO:0000256" key="8">
    <source>
        <dbReference type="ARBA" id="ARBA00023295"/>
    </source>
</evidence>
<dbReference type="EMBL" id="KC632446">
    <property type="protein sequence ID" value="AGM32260.1"/>
    <property type="molecule type" value="mRNA"/>
</dbReference>
<evidence type="ECO:0000256" key="1">
    <source>
        <dbReference type="ARBA" id="ARBA00000966"/>
    </source>
</evidence>
<keyword evidence="5" id="KW-0136">Cellulose degradation</keyword>
<evidence type="ECO:0000256" key="9">
    <source>
        <dbReference type="ARBA" id="ARBA00023326"/>
    </source>
</evidence>
<dbReference type="PANTHER" id="PTHR33753:SF1">
    <property type="entry name" value="ENDO-BETA-1,4-GLUCANASE CELB"/>
    <property type="match status" value="1"/>
</dbReference>
<keyword evidence="6" id="KW-0325">Glycoprotein</keyword>
<evidence type="ECO:0000256" key="5">
    <source>
        <dbReference type="ARBA" id="ARBA00023001"/>
    </source>
</evidence>
<dbReference type="EC" id="3.2.1.4" evidence="3"/>
<dbReference type="Pfam" id="PF00840">
    <property type="entry name" value="Glyco_hydro_7"/>
    <property type="match status" value="1"/>
</dbReference>
<evidence type="ECO:0000313" key="11">
    <source>
        <dbReference type="EMBL" id="AGM32260.1"/>
    </source>
</evidence>
<dbReference type="SUPFAM" id="SSF49899">
    <property type="entry name" value="Concanavalin A-like lectins/glucanases"/>
    <property type="match status" value="1"/>
</dbReference>
<proteinExistence type="evidence at transcript level"/>
<dbReference type="InterPro" id="IPR013320">
    <property type="entry name" value="ConA-like_dom_sf"/>
</dbReference>
<comment type="similarity">
    <text evidence="2">Belongs to the glycosyl hydrolase 7 (cellulase C) family.</text>
</comment>
<dbReference type="Gene3D" id="2.70.100.10">
    <property type="entry name" value="Glycoside hydrolase, family 7, domain"/>
    <property type="match status" value="1"/>
</dbReference>
<keyword evidence="7" id="KW-0119">Carbohydrate metabolism</keyword>
<keyword evidence="9" id="KW-0624">Polysaccharide degradation</keyword>
<dbReference type="AlphaFoldDB" id="R4UMC6"/>
<name>R4UMC6_COPFO</name>
<dbReference type="GO" id="GO:0030245">
    <property type="term" value="P:cellulose catabolic process"/>
    <property type="evidence" value="ECO:0007669"/>
    <property type="project" value="UniProtKB-KW"/>
</dbReference>
<dbReference type="PRINTS" id="PR00734">
    <property type="entry name" value="GLHYDRLASE7"/>
</dbReference>
<comment type="catalytic activity">
    <reaction evidence="1">
        <text>Endohydrolysis of (1-&gt;4)-beta-D-glucosidic linkages in cellulose, lichenin and cereal beta-D-glucans.</text>
        <dbReference type="EC" id="3.2.1.4"/>
    </reaction>
</comment>
<dbReference type="PANTHER" id="PTHR33753">
    <property type="entry name" value="1,4-BETA-D-GLUCAN CELLOBIOHYDROLASE B"/>
    <property type="match status" value="1"/>
</dbReference>
<dbReference type="InterPro" id="IPR037019">
    <property type="entry name" value="Glyco_hydro_7_sf"/>
</dbReference>
<evidence type="ECO:0000256" key="6">
    <source>
        <dbReference type="ARBA" id="ARBA00023180"/>
    </source>
</evidence>
<dbReference type="GO" id="GO:0008810">
    <property type="term" value="F:cellulase activity"/>
    <property type="evidence" value="ECO:0007669"/>
    <property type="project" value="UniProtKB-EC"/>
</dbReference>
<keyword evidence="4 11" id="KW-0378">Hydrolase</keyword>